<evidence type="ECO:0000313" key="2">
    <source>
        <dbReference type="Proteomes" id="UP001519308"/>
    </source>
</evidence>
<dbReference type="GO" id="GO:0016301">
    <property type="term" value="F:kinase activity"/>
    <property type="evidence" value="ECO:0007669"/>
    <property type="project" value="UniProtKB-KW"/>
</dbReference>
<sequence>MSETITSNDELSAINSKKMTELIALIEELVINRSSIEKIKNEINNNQYAKVCPSPNKIDTPNSLYLVFS</sequence>
<gene>
    <name evidence="1" type="ORF">J2Z44_004263</name>
</gene>
<dbReference type="Proteomes" id="UP001519308">
    <property type="component" value="Unassembled WGS sequence"/>
</dbReference>
<keyword evidence="1" id="KW-0808">Transferase</keyword>
<accession>A0ABS4KCR7</accession>
<dbReference type="EMBL" id="JAGGLL010000068">
    <property type="protein sequence ID" value="MBP2024394.1"/>
    <property type="molecule type" value="Genomic_DNA"/>
</dbReference>
<dbReference type="RefSeq" id="WP_021282435.1">
    <property type="nucleotide sequence ID" value="NZ_JAGGLL010000068.1"/>
</dbReference>
<protein>
    <submittedName>
        <fullName evidence="1">Chemotaxis protein histidine kinase CheA</fullName>
    </submittedName>
</protein>
<proteinExistence type="predicted"/>
<keyword evidence="2" id="KW-1185">Reference proteome</keyword>
<evidence type="ECO:0000313" key="1">
    <source>
        <dbReference type="EMBL" id="MBP2024394.1"/>
    </source>
</evidence>
<organism evidence="1 2">
    <name type="scientific">Clostridium punense</name>
    <dbReference type="NCBI Taxonomy" id="1054297"/>
    <lineage>
        <taxon>Bacteria</taxon>
        <taxon>Bacillati</taxon>
        <taxon>Bacillota</taxon>
        <taxon>Clostridia</taxon>
        <taxon>Eubacteriales</taxon>
        <taxon>Clostridiaceae</taxon>
        <taxon>Clostridium</taxon>
    </lineage>
</organism>
<name>A0ABS4KCR7_9CLOT</name>
<reference evidence="1 2" key="1">
    <citation type="submission" date="2021-03" db="EMBL/GenBank/DDBJ databases">
        <title>Genomic Encyclopedia of Type Strains, Phase IV (KMG-IV): sequencing the most valuable type-strain genomes for metagenomic binning, comparative biology and taxonomic classification.</title>
        <authorList>
            <person name="Goeker M."/>
        </authorList>
    </citation>
    <scope>NUCLEOTIDE SEQUENCE [LARGE SCALE GENOMIC DNA]</scope>
    <source>
        <strain evidence="1 2">DSM 28650</strain>
    </source>
</reference>
<keyword evidence="1" id="KW-0418">Kinase</keyword>
<comment type="caution">
    <text evidence="1">The sequence shown here is derived from an EMBL/GenBank/DDBJ whole genome shotgun (WGS) entry which is preliminary data.</text>
</comment>